<comment type="caution">
    <text evidence="3">The sequence shown here is derived from an EMBL/GenBank/DDBJ whole genome shotgun (WGS) entry which is preliminary data.</text>
</comment>
<dbReference type="EMBL" id="JAGEMK010000012">
    <property type="protein sequence ID" value="MBO1753416.1"/>
    <property type="molecule type" value="Genomic_DNA"/>
</dbReference>
<proteinExistence type="predicted"/>
<dbReference type="PANTHER" id="PTHR36974:SF1">
    <property type="entry name" value="DOXX FAMILY MEMBRANE PROTEIN"/>
    <property type="match status" value="1"/>
</dbReference>
<evidence type="ECO:0000313" key="3">
    <source>
        <dbReference type="EMBL" id="MBO1753416.1"/>
    </source>
</evidence>
<evidence type="ECO:0000313" key="4">
    <source>
        <dbReference type="Proteomes" id="UP000664209"/>
    </source>
</evidence>
<name>A0A939RXN8_9CELL</name>
<evidence type="ECO:0008006" key="5">
    <source>
        <dbReference type="Google" id="ProtNLM"/>
    </source>
</evidence>
<dbReference type="PANTHER" id="PTHR36974">
    <property type="entry name" value="MEMBRANE PROTEIN-RELATED"/>
    <property type="match status" value="1"/>
</dbReference>
<keyword evidence="2" id="KW-0812">Transmembrane</keyword>
<evidence type="ECO:0000256" key="2">
    <source>
        <dbReference type="SAM" id="Phobius"/>
    </source>
</evidence>
<gene>
    <name evidence="3" type="ORF">J4G33_16535</name>
</gene>
<protein>
    <recommendedName>
        <fullName evidence="5">DoxX family membrane protein</fullName>
    </recommendedName>
</protein>
<dbReference type="Proteomes" id="UP000664209">
    <property type="component" value="Unassembled WGS sequence"/>
</dbReference>
<feature type="transmembrane region" description="Helical" evidence="2">
    <location>
        <begin position="69"/>
        <end position="88"/>
    </location>
</feature>
<feature type="region of interest" description="Disordered" evidence="1">
    <location>
        <begin position="1"/>
        <end position="26"/>
    </location>
</feature>
<keyword evidence="4" id="KW-1185">Reference proteome</keyword>
<keyword evidence="2" id="KW-1133">Transmembrane helix</keyword>
<evidence type="ECO:0000256" key="1">
    <source>
        <dbReference type="SAM" id="MobiDB-lite"/>
    </source>
</evidence>
<reference evidence="3" key="1">
    <citation type="submission" date="2021-03" db="EMBL/GenBank/DDBJ databases">
        <title>Actinotalea soli sp. nov., isolated from soil.</title>
        <authorList>
            <person name="Ping W."/>
            <person name="Zhang J."/>
        </authorList>
    </citation>
    <scope>NUCLEOTIDE SEQUENCE</scope>
    <source>
        <strain evidence="3">BY-33</strain>
    </source>
</reference>
<feature type="transmembrane region" description="Helical" evidence="2">
    <location>
        <begin position="136"/>
        <end position="154"/>
    </location>
</feature>
<sequence>MAAPQNPATTPTTSGRATPVAPAPSSVPRTVGRFALAAALATAGIGHLTVSREEFQAQVPPWVPLDPDVVVLASGVVEIALAAALALAPRKHRWLVGWVVAAFFVAIFPGNISQYVTGTDGFGLDTDQARALRLPFQPVLVLWALWSTGAWRTWRARRAAAGGGSR</sequence>
<dbReference type="AlphaFoldDB" id="A0A939RXN8"/>
<keyword evidence="2" id="KW-0472">Membrane</keyword>
<feature type="transmembrane region" description="Helical" evidence="2">
    <location>
        <begin position="95"/>
        <end position="116"/>
    </location>
</feature>
<accession>A0A939RXN8</accession>
<organism evidence="3 4">
    <name type="scientific">Actinotalea soli</name>
    <dbReference type="NCBI Taxonomy" id="2819234"/>
    <lineage>
        <taxon>Bacteria</taxon>
        <taxon>Bacillati</taxon>
        <taxon>Actinomycetota</taxon>
        <taxon>Actinomycetes</taxon>
        <taxon>Micrococcales</taxon>
        <taxon>Cellulomonadaceae</taxon>
        <taxon>Actinotalea</taxon>
    </lineage>
</organism>
<dbReference type="RefSeq" id="WP_208057102.1">
    <property type="nucleotide sequence ID" value="NZ_JAGEMK010000012.1"/>
</dbReference>